<name>A0A660LCZ1_9ACTN</name>
<accession>A0A660LCZ1</accession>
<evidence type="ECO:0000313" key="3">
    <source>
        <dbReference type="Proteomes" id="UP000278962"/>
    </source>
</evidence>
<organism evidence="2 3">
    <name type="scientific">Solirubrobacter pauli</name>
    <dbReference type="NCBI Taxonomy" id="166793"/>
    <lineage>
        <taxon>Bacteria</taxon>
        <taxon>Bacillati</taxon>
        <taxon>Actinomycetota</taxon>
        <taxon>Thermoleophilia</taxon>
        <taxon>Solirubrobacterales</taxon>
        <taxon>Solirubrobacteraceae</taxon>
        <taxon>Solirubrobacter</taxon>
    </lineage>
</organism>
<evidence type="ECO:0000313" key="2">
    <source>
        <dbReference type="EMBL" id="RKQ92872.1"/>
    </source>
</evidence>
<comment type="caution">
    <text evidence="2">The sequence shown here is derived from an EMBL/GenBank/DDBJ whole genome shotgun (WGS) entry which is preliminary data.</text>
</comment>
<dbReference type="EMBL" id="RBIL01000001">
    <property type="protein sequence ID" value="RKQ92872.1"/>
    <property type="molecule type" value="Genomic_DNA"/>
</dbReference>
<reference evidence="2 3" key="1">
    <citation type="submission" date="2018-10" db="EMBL/GenBank/DDBJ databases">
        <title>Genomic Encyclopedia of Archaeal and Bacterial Type Strains, Phase II (KMG-II): from individual species to whole genera.</title>
        <authorList>
            <person name="Goeker M."/>
        </authorList>
    </citation>
    <scope>NUCLEOTIDE SEQUENCE [LARGE SCALE GENOMIC DNA]</scope>
    <source>
        <strain evidence="2 3">DSM 14954</strain>
    </source>
</reference>
<dbReference type="AlphaFoldDB" id="A0A660LCZ1"/>
<dbReference type="RefSeq" id="WP_147447774.1">
    <property type="nucleotide sequence ID" value="NZ_RBIL01000001.1"/>
</dbReference>
<dbReference type="Proteomes" id="UP000278962">
    <property type="component" value="Unassembled WGS sequence"/>
</dbReference>
<dbReference type="OrthoDB" id="9877429at2"/>
<keyword evidence="3" id="KW-1185">Reference proteome</keyword>
<gene>
    <name evidence="2" type="ORF">C8N24_2728</name>
</gene>
<proteinExistence type="predicted"/>
<protein>
    <submittedName>
        <fullName evidence="2">Uncharacterized protein</fullName>
    </submittedName>
</protein>
<keyword evidence="1" id="KW-0175">Coiled coil</keyword>
<feature type="coiled-coil region" evidence="1">
    <location>
        <begin position="5"/>
        <end position="32"/>
    </location>
</feature>
<evidence type="ECO:0000256" key="1">
    <source>
        <dbReference type="SAM" id="Coils"/>
    </source>
</evidence>
<sequence length="89" mass="10546">MSELSDAERAELIQLRARVEELERERFEQVAATNRAVAAAQERAYWLDRWHLDLNGLMERPGAAEFRFAIRVVREAIRNVRRAKRKLLR</sequence>